<dbReference type="InterPro" id="IPR050922">
    <property type="entry name" value="LytR/CpsA/Psr_CW_biosynth"/>
</dbReference>
<feature type="transmembrane region" description="Helical" evidence="2">
    <location>
        <begin position="36"/>
        <end position="60"/>
    </location>
</feature>
<feature type="domain" description="Cell envelope-related transcriptional attenuator" evidence="3">
    <location>
        <begin position="91"/>
        <end position="230"/>
    </location>
</feature>
<accession>A0ABQ2UTW4</accession>
<keyword evidence="2" id="KW-1133">Transmembrane helix</keyword>
<evidence type="ECO:0000256" key="1">
    <source>
        <dbReference type="ARBA" id="ARBA00006068"/>
    </source>
</evidence>
<dbReference type="PANTHER" id="PTHR33392">
    <property type="entry name" value="POLYISOPRENYL-TEICHOIC ACID--PEPTIDOGLYCAN TEICHOIC ACID TRANSFERASE TAGU"/>
    <property type="match status" value="1"/>
</dbReference>
<comment type="caution">
    <text evidence="4">The sequence shown here is derived from an EMBL/GenBank/DDBJ whole genome shotgun (WGS) entry which is preliminary data.</text>
</comment>
<evidence type="ECO:0000313" key="5">
    <source>
        <dbReference type="Proteomes" id="UP000649573"/>
    </source>
</evidence>
<evidence type="ECO:0000313" key="4">
    <source>
        <dbReference type="EMBL" id="GGU51320.1"/>
    </source>
</evidence>
<dbReference type="PANTHER" id="PTHR33392:SF6">
    <property type="entry name" value="POLYISOPRENYL-TEICHOIC ACID--PEPTIDOGLYCAN TEICHOIC ACID TRANSFERASE TAGU"/>
    <property type="match status" value="1"/>
</dbReference>
<keyword evidence="2" id="KW-0812">Transmembrane</keyword>
<dbReference type="Pfam" id="PF03816">
    <property type="entry name" value="LytR_cpsA_psr"/>
    <property type="match status" value="1"/>
</dbReference>
<keyword evidence="5" id="KW-1185">Reference proteome</keyword>
<reference evidence="5" key="1">
    <citation type="journal article" date="2019" name="Int. J. Syst. Evol. Microbiol.">
        <title>The Global Catalogue of Microorganisms (GCM) 10K type strain sequencing project: providing services to taxonomists for standard genome sequencing and annotation.</title>
        <authorList>
            <consortium name="The Broad Institute Genomics Platform"/>
            <consortium name="The Broad Institute Genome Sequencing Center for Infectious Disease"/>
            <person name="Wu L."/>
            <person name="Ma J."/>
        </authorList>
    </citation>
    <scope>NUCLEOTIDE SEQUENCE [LARGE SCALE GENOMIC DNA]</scope>
    <source>
        <strain evidence="5">JCM 3296</strain>
    </source>
</reference>
<dbReference type="NCBIfam" id="TIGR00350">
    <property type="entry name" value="lytR_cpsA_psr"/>
    <property type="match status" value="1"/>
</dbReference>
<dbReference type="EMBL" id="BMRE01000023">
    <property type="protein sequence ID" value="GGU51320.1"/>
    <property type="molecule type" value="Genomic_DNA"/>
</dbReference>
<dbReference type="InterPro" id="IPR004474">
    <property type="entry name" value="LytR_CpsA_psr"/>
</dbReference>
<keyword evidence="2" id="KW-0472">Membrane</keyword>
<comment type="similarity">
    <text evidence="1">Belongs to the LytR/CpsA/Psr (LCP) family.</text>
</comment>
<dbReference type="Gene3D" id="3.40.630.190">
    <property type="entry name" value="LCP protein"/>
    <property type="match status" value="1"/>
</dbReference>
<evidence type="ECO:0000259" key="3">
    <source>
        <dbReference type="Pfam" id="PF03816"/>
    </source>
</evidence>
<name>A0ABQ2UTW4_9PSEU</name>
<dbReference type="RefSeq" id="WP_189256156.1">
    <property type="nucleotide sequence ID" value="NZ_BMRE01000023.1"/>
</dbReference>
<protein>
    <submittedName>
        <fullName evidence="4">LytTR family transcriptional regulator</fullName>
    </submittedName>
</protein>
<sequence length="312" mass="33023">MNDLIRSAIAAEAEERVDSRTVLAELHKAKKRRKPLGLIIGVASLTAAAAAAAVIIPTAVKKTDASPATNPPATVTAQNVLLLGLDSYGFTDTIVYARFETDGSVSAVSLPRDVWTGGAGGQKINHLFQEDPAKLTDAVEKMTGTKVDHYAAVKMSELGKVADAVGGVEICLTAPAKDQFSGVDLPAGRSTVKGEQALAFLRQRYGLRNGDLDRIKRHQAFLTALAAKITKENALPVAREIGRTIHVDQGWDVLEFAQRFRGPVKIRTATLPVGPEEITSTGAGFVVDQAQAKQFVEKQFGGGAPAEPGCVS</sequence>
<gene>
    <name evidence="4" type="ORF">GCM10010178_50200</name>
</gene>
<proteinExistence type="inferred from homology"/>
<dbReference type="Proteomes" id="UP000649573">
    <property type="component" value="Unassembled WGS sequence"/>
</dbReference>
<evidence type="ECO:0000256" key="2">
    <source>
        <dbReference type="SAM" id="Phobius"/>
    </source>
</evidence>
<organism evidence="4 5">
    <name type="scientific">Lentzea flava</name>
    <dbReference type="NCBI Taxonomy" id="103732"/>
    <lineage>
        <taxon>Bacteria</taxon>
        <taxon>Bacillati</taxon>
        <taxon>Actinomycetota</taxon>
        <taxon>Actinomycetes</taxon>
        <taxon>Pseudonocardiales</taxon>
        <taxon>Pseudonocardiaceae</taxon>
        <taxon>Lentzea</taxon>
    </lineage>
</organism>